<feature type="region of interest" description="Disordered" evidence="2">
    <location>
        <begin position="783"/>
        <end position="815"/>
    </location>
</feature>
<evidence type="ECO:0000313" key="3">
    <source>
        <dbReference type="EMBL" id="KAJ3052805.1"/>
    </source>
</evidence>
<evidence type="ECO:0000256" key="1">
    <source>
        <dbReference type="SAM" id="Coils"/>
    </source>
</evidence>
<accession>A0AAD5X344</accession>
<evidence type="ECO:0000313" key="4">
    <source>
        <dbReference type="Proteomes" id="UP001212841"/>
    </source>
</evidence>
<reference evidence="3" key="1">
    <citation type="submission" date="2020-05" db="EMBL/GenBank/DDBJ databases">
        <title>Phylogenomic resolution of chytrid fungi.</title>
        <authorList>
            <person name="Stajich J.E."/>
            <person name="Amses K."/>
            <person name="Simmons R."/>
            <person name="Seto K."/>
            <person name="Myers J."/>
            <person name="Bonds A."/>
            <person name="Quandt C.A."/>
            <person name="Barry K."/>
            <person name="Liu P."/>
            <person name="Grigoriev I."/>
            <person name="Longcore J.E."/>
            <person name="James T.Y."/>
        </authorList>
    </citation>
    <scope>NUCLEOTIDE SEQUENCE</scope>
    <source>
        <strain evidence="3">JEL0318</strain>
    </source>
</reference>
<feature type="coiled-coil region" evidence="1">
    <location>
        <begin position="90"/>
        <end position="121"/>
    </location>
</feature>
<feature type="compositionally biased region" description="Polar residues" evidence="2">
    <location>
        <begin position="560"/>
        <end position="589"/>
    </location>
</feature>
<dbReference type="Gene3D" id="1.10.287.1490">
    <property type="match status" value="1"/>
</dbReference>
<dbReference type="PANTHER" id="PTHR23159:SF60">
    <property type="entry name" value="SPINDLE ASSEMBLY ABNORMAL PROTEIN 4"/>
    <property type="match status" value="1"/>
</dbReference>
<keyword evidence="4" id="KW-1185">Reference proteome</keyword>
<feature type="region of interest" description="Disordered" evidence="2">
    <location>
        <begin position="536"/>
        <end position="589"/>
    </location>
</feature>
<name>A0AAD5X344_9FUNG</name>
<dbReference type="PANTHER" id="PTHR23159">
    <property type="entry name" value="CENTROSOMAL PROTEIN 2"/>
    <property type="match status" value="1"/>
</dbReference>
<sequence>MTAQSRNGNASASRKFSARPSRVADTDHHTKPLDNTQRQNDTQPPLFQLPPFTIQGQFPRPSLEQEHSSALALQQKHIQAILQSVDEWSVEMYEQSLEKEKQNALQELDEQEFALSVLEVNSSDESIRASLSEHRVLIFEQAAREWIANVPLSDLAPWTSTFFAWAMDDESRCYRSVINVLGLSENEMTDAKRNEISTFLNHLLQNLEEYSHEAYELLRQAFQQVENISDEAWDIKWASDFVVLPTPNSLPAQHPKSSQHPAPNTNMYLFPLNELSQAHDELKLLGGIHVEAMTENFQAQNRYDRLEAEWLKLSKYNRESLDLANYRSGQSGEDLENLTMQHVQLRDYTEFLEQQVLEQDKDLMQTVYNSLGRRIASEKELGEAAETEKQSLEGDIAALRRQLETARAVQRALEDKQSDTAAALLNAQQKATESERSLRRSEDDGVENKRVREELEAMLEEKENQLLGLEEALRVKDMSIFELREEMATQQLEHEIELTEQKKSMDAAGAKCGVAEMERDRLSSRVKHLEKLLASEQDQTAAEPPHEHQSLPHHHDNTQRSHNFQRPHNTQRQDGTRIPSANANSRSILPSNTFRFNSVGINQLRMGPAAVNQSSSYNREVREADRLLSTARQQIQQKDEEIRKLQGELTTANGHWQNFRTKAKDLETQLKRKMIEYEELGKQFDKKKTQYENLQGERDGLLDSLETEQRRLASLRGELEELKNENNQMLGDLNARHDSRKGLDADLKRAQEELIQWKEKCSTLETNLELNEEELAELRADLETARNGTHTHRLDNTQRDDRSESPSPDFDQQSVPGLPVVFQAISEEGAPAARPSDDGLLYFGKQIIKAGSTFDIAGLKDMEPSMEDESAEMTKRLYCQDLKNIDWTWKEPVIAAATACNSICLMKNESPWFRCADLPNIVDWFCGRALARYERTIFEQCVVVAQAANHHIPFDVVPGKVRINHVSDWHVEHDPKAPRSMPRGSDESLYGYAYNPDIEPTEQIWFFGRHSEGVLTKAQAATEVEGYIPWIEEFVPKMRPELAHCEIRAIPICIKKRYCFELLQWFENFLNRNGICKLAIISSVDRLSIDGPVNIAILALFRNRGIAVLDCSRPGWPVVRPEDVSEGALMAQAPVEQQRIGTISTANLKTGMTKYVSLNTAY</sequence>
<feature type="compositionally biased region" description="Basic and acidic residues" evidence="2">
    <location>
        <begin position="792"/>
        <end position="804"/>
    </location>
</feature>
<feature type="compositionally biased region" description="Basic and acidic residues" evidence="2">
    <location>
        <begin position="22"/>
        <end position="32"/>
    </location>
</feature>
<organism evidence="3 4">
    <name type="scientific">Rhizophlyctis rosea</name>
    <dbReference type="NCBI Taxonomy" id="64517"/>
    <lineage>
        <taxon>Eukaryota</taxon>
        <taxon>Fungi</taxon>
        <taxon>Fungi incertae sedis</taxon>
        <taxon>Chytridiomycota</taxon>
        <taxon>Chytridiomycota incertae sedis</taxon>
        <taxon>Chytridiomycetes</taxon>
        <taxon>Rhizophlyctidales</taxon>
        <taxon>Rhizophlyctidaceae</taxon>
        <taxon>Rhizophlyctis</taxon>
    </lineage>
</organism>
<gene>
    <name evidence="3" type="ORF">HK097_005625</name>
</gene>
<evidence type="ECO:0000256" key="2">
    <source>
        <dbReference type="SAM" id="MobiDB-lite"/>
    </source>
</evidence>
<comment type="caution">
    <text evidence="3">The sequence shown here is derived from an EMBL/GenBank/DDBJ whole genome shotgun (WGS) entry which is preliminary data.</text>
</comment>
<feature type="compositionally biased region" description="Basic and acidic residues" evidence="2">
    <location>
        <begin position="432"/>
        <end position="449"/>
    </location>
</feature>
<protein>
    <submittedName>
        <fullName evidence="3">Uncharacterized protein</fullName>
    </submittedName>
</protein>
<keyword evidence="1" id="KW-0175">Coiled coil</keyword>
<dbReference type="EMBL" id="JADGJD010000263">
    <property type="protein sequence ID" value="KAJ3052805.1"/>
    <property type="molecule type" value="Genomic_DNA"/>
</dbReference>
<feature type="compositionally biased region" description="Polar residues" evidence="2">
    <location>
        <begin position="1"/>
        <end position="14"/>
    </location>
</feature>
<feature type="compositionally biased region" description="Polar residues" evidence="2">
    <location>
        <begin position="33"/>
        <end position="45"/>
    </location>
</feature>
<dbReference type="AlphaFoldDB" id="A0AAD5X344"/>
<feature type="compositionally biased region" description="Basic and acidic residues" evidence="2">
    <location>
        <begin position="544"/>
        <end position="559"/>
    </location>
</feature>
<feature type="region of interest" description="Disordered" evidence="2">
    <location>
        <begin position="426"/>
        <end position="449"/>
    </location>
</feature>
<proteinExistence type="predicted"/>
<feature type="region of interest" description="Disordered" evidence="2">
    <location>
        <begin position="1"/>
        <end position="69"/>
    </location>
</feature>
<dbReference type="Proteomes" id="UP001212841">
    <property type="component" value="Unassembled WGS sequence"/>
</dbReference>